<keyword evidence="1" id="KW-0472">Membrane</keyword>
<comment type="caution">
    <text evidence="2">The sequence shown here is derived from an EMBL/GenBank/DDBJ whole genome shotgun (WGS) entry which is preliminary data.</text>
</comment>
<evidence type="ECO:0000256" key="1">
    <source>
        <dbReference type="SAM" id="Phobius"/>
    </source>
</evidence>
<dbReference type="Proteomes" id="UP000271031">
    <property type="component" value="Unassembled WGS sequence"/>
</dbReference>
<keyword evidence="1" id="KW-1133">Transmembrane helix</keyword>
<organism evidence="2 3">
    <name type="scientific">Brevibacillus fluminis</name>
    <dbReference type="NCBI Taxonomy" id="511487"/>
    <lineage>
        <taxon>Bacteria</taxon>
        <taxon>Bacillati</taxon>
        <taxon>Bacillota</taxon>
        <taxon>Bacilli</taxon>
        <taxon>Bacillales</taxon>
        <taxon>Paenibacillaceae</taxon>
        <taxon>Brevibacillus</taxon>
    </lineage>
</organism>
<feature type="transmembrane region" description="Helical" evidence="1">
    <location>
        <begin position="28"/>
        <end position="46"/>
    </location>
</feature>
<name>A0A3M8DN06_9BACL</name>
<evidence type="ECO:0008006" key="4">
    <source>
        <dbReference type="Google" id="ProtNLM"/>
    </source>
</evidence>
<dbReference type="AlphaFoldDB" id="A0A3M8DN06"/>
<protein>
    <recommendedName>
        <fullName evidence="4">GlsB/YeaQ/YmgE family stress response membrane protein</fullName>
    </recommendedName>
</protein>
<keyword evidence="1" id="KW-0812">Transmembrane</keyword>
<keyword evidence="3" id="KW-1185">Reference proteome</keyword>
<gene>
    <name evidence="2" type="ORF">EDM56_09690</name>
</gene>
<feature type="transmembrane region" description="Helical" evidence="1">
    <location>
        <begin position="6"/>
        <end position="21"/>
    </location>
</feature>
<reference evidence="2 3" key="1">
    <citation type="submission" date="2018-10" db="EMBL/GenBank/DDBJ databases">
        <title>Phylogenomics of Brevibacillus.</title>
        <authorList>
            <person name="Dunlap C."/>
        </authorList>
    </citation>
    <scope>NUCLEOTIDE SEQUENCE [LARGE SCALE GENOMIC DNA]</scope>
    <source>
        <strain evidence="2 3">JCM 15716</strain>
    </source>
</reference>
<evidence type="ECO:0000313" key="2">
    <source>
        <dbReference type="EMBL" id="RNB89463.1"/>
    </source>
</evidence>
<dbReference type="OrthoDB" id="1632160at2"/>
<feature type="transmembrane region" description="Helical" evidence="1">
    <location>
        <begin position="52"/>
        <end position="75"/>
    </location>
</feature>
<sequence length="80" mass="9100">MFWVVWAVVGIVVWIVMNTWLTGQKDMWWASLIATLVGTWLGDFLLGDWAWMLAGFNVIAGIIGGVVFNWLWGLLRKQSS</sequence>
<proteinExistence type="predicted"/>
<evidence type="ECO:0000313" key="3">
    <source>
        <dbReference type="Proteomes" id="UP000271031"/>
    </source>
</evidence>
<dbReference type="EMBL" id="RHHQ01000008">
    <property type="protein sequence ID" value="RNB89463.1"/>
    <property type="molecule type" value="Genomic_DNA"/>
</dbReference>
<accession>A0A3M8DN06</accession>